<evidence type="ECO:0000313" key="4">
    <source>
        <dbReference type="WBParaSite" id="SCUD_0002276901-mRNA-1"/>
    </source>
</evidence>
<sequence>MRKVISSSDESNDDRNSKGILIDADPSSNPLTKILSAIDENLSKVSYPHELNSNVVYYYHLVFSSEISIQCEK</sequence>
<accession>A0A183L5Z8</accession>
<evidence type="ECO:0000256" key="1">
    <source>
        <dbReference type="SAM" id="MobiDB-lite"/>
    </source>
</evidence>
<dbReference type="Proteomes" id="UP000279833">
    <property type="component" value="Unassembled WGS sequence"/>
</dbReference>
<dbReference type="EMBL" id="UZAK01050608">
    <property type="protein sequence ID" value="VDP80112.1"/>
    <property type="molecule type" value="Genomic_DNA"/>
</dbReference>
<organism evidence="4">
    <name type="scientific">Schistosoma curassoni</name>
    <dbReference type="NCBI Taxonomy" id="6186"/>
    <lineage>
        <taxon>Eukaryota</taxon>
        <taxon>Metazoa</taxon>
        <taxon>Spiralia</taxon>
        <taxon>Lophotrochozoa</taxon>
        <taxon>Platyhelminthes</taxon>
        <taxon>Trematoda</taxon>
        <taxon>Digenea</taxon>
        <taxon>Strigeidida</taxon>
        <taxon>Schistosomatoidea</taxon>
        <taxon>Schistosomatidae</taxon>
        <taxon>Schistosoma</taxon>
    </lineage>
</organism>
<protein>
    <submittedName>
        <fullName evidence="4">DUF4806 domain-containing protein</fullName>
    </submittedName>
</protein>
<keyword evidence="3" id="KW-1185">Reference proteome</keyword>
<reference evidence="4" key="1">
    <citation type="submission" date="2016-06" db="UniProtKB">
        <authorList>
            <consortium name="WormBaseParasite"/>
        </authorList>
    </citation>
    <scope>IDENTIFICATION</scope>
</reference>
<gene>
    <name evidence="2" type="ORF">SCUD_LOCUS22766</name>
</gene>
<evidence type="ECO:0000313" key="2">
    <source>
        <dbReference type="EMBL" id="VDP80112.1"/>
    </source>
</evidence>
<evidence type="ECO:0000313" key="3">
    <source>
        <dbReference type="Proteomes" id="UP000279833"/>
    </source>
</evidence>
<dbReference type="AlphaFoldDB" id="A0A183L5Z8"/>
<feature type="region of interest" description="Disordered" evidence="1">
    <location>
        <begin position="1"/>
        <end position="24"/>
    </location>
</feature>
<name>A0A183L5Z8_9TREM</name>
<proteinExistence type="predicted"/>
<dbReference type="WBParaSite" id="SCUD_0002276901-mRNA-1">
    <property type="protein sequence ID" value="SCUD_0002276901-mRNA-1"/>
    <property type="gene ID" value="SCUD_0002276901"/>
</dbReference>
<reference evidence="2 3" key="2">
    <citation type="submission" date="2018-11" db="EMBL/GenBank/DDBJ databases">
        <authorList>
            <consortium name="Pathogen Informatics"/>
        </authorList>
    </citation>
    <scope>NUCLEOTIDE SEQUENCE [LARGE SCALE GENOMIC DNA]</scope>
    <source>
        <strain evidence="2">Dakar</strain>
        <strain evidence="3">Dakar, Senegal</strain>
    </source>
</reference>